<dbReference type="Gene3D" id="1.10.10.10">
    <property type="entry name" value="Winged helix-like DNA-binding domain superfamily/Winged helix DNA-binding domain"/>
    <property type="match status" value="1"/>
</dbReference>
<dbReference type="PANTHER" id="PTHR30419:SF2">
    <property type="entry name" value="LYSR FAMILY TRANSCRIPTIONAL REGULATOR"/>
    <property type="match status" value="1"/>
</dbReference>
<organism evidence="6 7">
    <name type="scientific">Pectobacterium polonicum</name>
    <dbReference type="NCBI Taxonomy" id="2485124"/>
    <lineage>
        <taxon>Bacteria</taxon>
        <taxon>Pseudomonadati</taxon>
        <taxon>Pseudomonadota</taxon>
        <taxon>Gammaproteobacteria</taxon>
        <taxon>Enterobacterales</taxon>
        <taxon>Pectobacteriaceae</taxon>
        <taxon>Pectobacterium</taxon>
    </lineage>
</organism>
<comment type="similarity">
    <text evidence="1">Belongs to the LysR transcriptional regulatory family.</text>
</comment>
<dbReference type="SUPFAM" id="SSF46785">
    <property type="entry name" value="Winged helix' DNA-binding domain"/>
    <property type="match status" value="1"/>
</dbReference>
<dbReference type="Gene3D" id="3.40.190.10">
    <property type="entry name" value="Periplasmic binding protein-like II"/>
    <property type="match status" value="2"/>
</dbReference>
<dbReference type="InterPro" id="IPR036388">
    <property type="entry name" value="WH-like_DNA-bd_sf"/>
</dbReference>
<dbReference type="Pfam" id="PF03466">
    <property type="entry name" value="LysR_substrate"/>
    <property type="match status" value="1"/>
</dbReference>
<dbReference type="FunFam" id="1.10.10.10:FF:000001">
    <property type="entry name" value="LysR family transcriptional regulator"/>
    <property type="match status" value="1"/>
</dbReference>
<gene>
    <name evidence="6" type="ORF">LW347_15220</name>
</gene>
<dbReference type="InterPro" id="IPR050950">
    <property type="entry name" value="HTH-type_LysR_regulators"/>
</dbReference>
<dbReference type="AlphaFoldDB" id="A0AAE9NRQ1"/>
<evidence type="ECO:0000313" key="7">
    <source>
        <dbReference type="Proteomes" id="UP001059272"/>
    </source>
</evidence>
<keyword evidence="2" id="KW-0805">Transcription regulation</keyword>
<dbReference type="InterPro" id="IPR036390">
    <property type="entry name" value="WH_DNA-bd_sf"/>
</dbReference>
<dbReference type="CDD" id="cd08421">
    <property type="entry name" value="PBP2_LTTR_like_1"/>
    <property type="match status" value="1"/>
</dbReference>
<dbReference type="InterPro" id="IPR000847">
    <property type="entry name" value="LysR_HTH_N"/>
</dbReference>
<sequence>MLRGIKLPAIVRFSRPAEDSQSTMINPAHFDFQSLRIFLQVAQTGSLTKAAEKFHITLSALSKRIAELERTVDCALFIRMPRGLTLTPAGKELVTLAGNVLSNVERMASEMNDYAAGVRGHVHMWANTSAIIQFLPQDLASFLLTRPLIRINLEEKLSKTVVTALAMGDADIGIFADNVGSQGVEKIPYRQDKLVVLVPPLHPLSSRPEVSFNDTLGYDYVGLNNGSSLLKQLKDASDALERVLRLRVQVSSFDGICRMIEAGLGISVLPEGAIRPEVLGTGLRAITLTDEWASRQLWLGVKSGAILQPEVANLLAHLRQYGA</sequence>
<dbReference type="SUPFAM" id="SSF53850">
    <property type="entry name" value="Periplasmic binding protein-like II"/>
    <property type="match status" value="1"/>
</dbReference>
<dbReference type="GO" id="GO:0003677">
    <property type="term" value="F:DNA binding"/>
    <property type="evidence" value="ECO:0007669"/>
    <property type="project" value="UniProtKB-KW"/>
</dbReference>
<evidence type="ECO:0000313" key="6">
    <source>
        <dbReference type="EMBL" id="UVO07246.1"/>
    </source>
</evidence>
<dbReference type="GO" id="GO:0005829">
    <property type="term" value="C:cytosol"/>
    <property type="evidence" value="ECO:0007669"/>
    <property type="project" value="TreeGrafter"/>
</dbReference>
<dbReference type="PANTHER" id="PTHR30419">
    <property type="entry name" value="HTH-TYPE TRANSCRIPTIONAL REGULATOR YBHD"/>
    <property type="match status" value="1"/>
</dbReference>
<protein>
    <submittedName>
        <fullName evidence="6">LysR family transcriptional regulator</fullName>
    </submittedName>
</protein>
<dbReference type="GO" id="GO:0003700">
    <property type="term" value="F:DNA-binding transcription factor activity"/>
    <property type="evidence" value="ECO:0007669"/>
    <property type="project" value="InterPro"/>
</dbReference>
<evidence type="ECO:0000256" key="1">
    <source>
        <dbReference type="ARBA" id="ARBA00009437"/>
    </source>
</evidence>
<evidence type="ECO:0000256" key="4">
    <source>
        <dbReference type="ARBA" id="ARBA00023163"/>
    </source>
</evidence>
<evidence type="ECO:0000256" key="2">
    <source>
        <dbReference type="ARBA" id="ARBA00023015"/>
    </source>
</evidence>
<dbReference type="EMBL" id="CP090065">
    <property type="protein sequence ID" value="UVO07246.1"/>
    <property type="molecule type" value="Genomic_DNA"/>
</dbReference>
<proteinExistence type="inferred from homology"/>
<dbReference type="RefSeq" id="WP_258882781.1">
    <property type="nucleotide sequence ID" value="NZ_CP090065.1"/>
</dbReference>
<evidence type="ECO:0000256" key="3">
    <source>
        <dbReference type="ARBA" id="ARBA00023125"/>
    </source>
</evidence>
<reference evidence="6" key="1">
    <citation type="submission" date="2021-12" db="EMBL/GenBank/DDBJ databases">
        <title>Genome sequence of novel Pectobacterium sp. causing blackleg.</title>
        <authorList>
            <person name="Wang J."/>
        </authorList>
    </citation>
    <scope>NUCLEOTIDE SEQUENCE</scope>
    <source>
        <strain evidence="6">BY21311</strain>
    </source>
</reference>
<dbReference type="PROSITE" id="PS50931">
    <property type="entry name" value="HTH_LYSR"/>
    <property type="match status" value="1"/>
</dbReference>
<accession>A0AAE9NRQ1</accession>
<dbReference type="InterPro" id="IPR005119">
    <property type="entry name" value="LysR_subst-bd"/>
</dbReference>
<feature type="domain" description="HTH lysR-type" evidence="5">
    <location>
        <begin position="30"/>
        <end position="87"/>
    </location>
</feature>
<dbReference type="Pfam" id="PF00126">
    <property type="entry name" value="HTH_1"/>
    <property type="match status" value="1"/>
</dbReference>
<keyword evidence="4" id="KW-0804">Transcription</keyword>
<dbReference type="Proteomes" id="UP001059272">
    <property type="component" value="Chromosome"/>
</dbReference>
<dbReference type="KEGG" id="ppoo:LW347_15220"/>
<name>A0AAE9NRQ1_9GAMM</name>
<keyword evidence="3" id="KW-0238">DNA-binding</keyword>
<evidence type="ECO:0000259" key="5">
    <source>
        <dbReference type="PROSITE" id="PS50931"/>
    </source>
</evidence>